<proteinExistence type="predicted"/>
<dbReference type="SMART" id="SM00564">
    <property type="entry name" value="PQQ"/>
    <property type="match status" value="6"/>
</dbReference>
<dbReference type="PANTHER" id="PTHR43143">
    <property type="entry name" value="METALLOPHOSPHOESTERASE, CALCINEURIN SUPERFAMILY"/>
    <property type="match status" value="1"/>
</dbReference>
<dbReference type="InterPro" id="IPR018391">
    <property type="entry name" value="PQQ_b-propeller_rpt"/>
</dbReference>
<dbReference type="InterPro" id="IPR002372">
    <property type="entry name" value="PQQ_rpt_dom"/>
</dbReference>
<dbReference type="Pfam" id="PF16371">
    <property type="entry name" value="MetallophosN"/>
    <property type="match status" value="1"/>
</dbReference>
<reference evidence="6" key="2">
    <citation type="submission" date="2022-08" db="EMBL/GenBank/DDBJ databases">
        <title>Genome Sequencing of Bacteroides fragilis Group Isolates with Nanopore Technology.</title>
        <authorList>
            <person name="Tisza M.J."/>
            <person name="Smith D."/>
            <person name="Dekker J.P."/>
        </authorList>
    </citation>
    <scope>NUCLEOTIDE SEQUENCE</scope>
    <source>
        <strain evidence="6">BFG-527</strain>
    </source>
</reference>
<feature type="chain" id="PRO_5041161867" evidence="1">
    <location>
        <begin position="20"/>
        <end position="834"/>
    </location>
</feature>
<keyword evidence="8" id="KW-1185">Reference proteome</keyword>
<gene>
    <name evidence="5" type="primary">afsK</name>
    <name evidence="5" type="ORF">ERS852461_01618</name>
    <name evidence="6" type="ORF">NXY30_04255</name>
</gene>
<evidence type="ECO:0000313" key="7">
    <source>
        <dbReference type="Proteomes" id="UP000095606"/>
    </source>
</evidence>
<dbReference type="PANTHER" id="PTHR43143:SF1">
    <property type="entry name" value="SERINE_THREONINE-PROTEIN PHOSPHATASE CPPED1"/>
    <property type="match status" value="1"/>
</dbReference>
<evidence type="ECO:0000256" key="1">
    <source>
        <dbReference type="SAM" id="SignalP"/>
    </source>
</evidence>
<accession>A0A174JQ01</accession>
<feature type="domain" description="Pyrrolo-quinoline quinone repeat" evidence="3">
    <location>
        <begin position="666"/>
        <end position="820"/>
    </location>
</feature>
<evidence type="ECO:0000313" key="8">
    <source>
        <dbReference type="Proteomes" id="UP001060104"/>
    </source>
</evidence>
<feature type="signal peptide" evidence="1">
    <location>
        <begin position="1"/>
        <end position="19"/>
    </location>
</feature>
<accession>A0A3E5GIW1</accession>
<dbReference type="Gene3D" id="3.60.21.10">
    <property type="match status" value="1"/>
</dbReference>
<name>A0A174JQ01_9BACE</name>
<dbReference type="Proteomes" id="UP001060104">
    <property type="component" value="Chromosome"/>
</dbReference>
<dbReference type="GeneID" id="69587864"/>
<dbReference type="InterPro" id="IPR032285">
    <property type="entry name" value="Metallophos_N"/>
</dbReference>
<reference evidence="5 7" key="1">
    <citation type="submission" date="2015-09" db="EMBL/GenBank/DDBJ databases">
        <authorList>
            <consortium name="Pathogen Informatics"/>
        </authorList>
    </citation>
    <scope>NUCLEOTIDE SEQUENCE [LARGE SCALE GENOMIC DNA]</scope>
    <source>
        <strain evidence="5 7">2789STDY5834846</strain>
    </source>
</reference>
<dbReference type="InterPro" id="IPR011047">
    <property type="entry name" value="Quinoprotein_ADH-like_sf"/>
</dbReference>
<dbReference type="InterPro" id="IPR051918">
    <property type="entry name" value="STPP_CPPED1"/>
</dbReference>
<dbReference type="SUPFAM" id="SSF50998">
    <property type="entry name" value="Quinoprotein alcohol dehydrogenase-like"/>
    <property type="match status" value="2"/>
</dbReference>
<dbReference type="SUPFAM" id="SSF56300">
    <property type="entry name" value="Metallo-dependent phosphatases"/>
    <property type="match status" value="1"/>
</dbReference>
<evidence type="ECO:0000259" key="2">
    <source>
        <dbReference type="Pfam" id="PF00149"/>
    </source>
</evidence>
<feature type="domain" description="Calcineurin-like phosphoesterase" evidence="2">
    <location>
        <begin position="114"/>
        <end position="287"/>
    </location>
</feature>
<protein>
    <submittedName>
        <fullName evidence="6">PQQ-binding-like beta-propeller repeat protein</fullName>
    </submittedName>
    <submittedName>
        <fullName evidence="5">Putative exported phosphoesterase protein</fullName>
        <ecNumber evidence="5">2.7.11.1</ecNumber>
    </submittedName>
</protein>
<dbReference type="RefSeq" id="WP_055269250.1">
    <property type="nucleotide sequence ID" value="NZ_CABMFH010000004.1"/>
</dbReference>
<dbReference type="InterPro" id="IPR004843">
    <property type="entry name" value="Calcineurin-like_PHP"/>
</dbReference>
<feature type="domain" description="Calcineurin-like phosphoesterase N-terminal" evidence="4">
    <location>
        <begin position="33"/>
        <end position="99"/>
    </location>
</feature>
<dbReference type="InterPro" id="IPR029052">
    <property type="entry name" value="Metallo-depent_PP-like"/>
</dbReference>
<keyword evidence="5" id="KW-0808">Transferase</keyword>
<evidence type="ECO:0000313" key="6">
    <source>
        <dbReference type="EMBL" id="UVQ75623.1"/>
    </source>
</evidence>
<dbReference type="AlphaFoldDB" id="A0A174JQ01"/>
<dbReference type="Proteomes" id="UP000095606">
    <property type="component" value="Unassembled WGS sequence"/>
</dbReference>
<dbReference type="InterPro" id="IPR015943">
    <property type="entry name" value="WD40/YVTN_repeat-like_dom_sf"/>
</dbReference>
<keyword evidence="1" id="KW-0732">Signal</keyword>
<dbReference type="EC" id="2.7.11.1" evidence="5"/>
<dbReference type="GO" id="GO:0016787">
    <property type="term" value="F:hydrolase activity"/>
    <property type="evidence" value="ECO:0007669"/>
    <property type="project" value="InterPro"/>
</dbReference>
<sequence>MKRLSVILLSFLLYLPLYAQFRGTVYIDTDQSGTFDKGDKPLAGVMVTDGMNVVKTNKKGRFSLPGFEKTRFISMTTPARFETQQFYLPVKENRKSYDFLLTESERTQPREHSFVQITDTEVTGGMGRWVTDLQQYVKNEKPAFLIHTGDICYEPGLKMHNQVVNAETMNCPVYYCIGNHDLVKGNYGEELYESIYGPTWYSFDIGNIHYVVTPIDHGDNPTDYTQRDVYNWLKNDLAMMKKDQSLILFNHDLFTPGDTFVFKADNEHILDFRTFNTKAQLYGHMHYNYVRNQKGIYTICTGTLDKGGIDHSPSSFRDIKVDANDHITTQLRYTFIEPQVAIVSPMENQTTPIHPDNNLLPVSVNTYNSQARTSRVSYILNDLENHQEIAKGELTPRSDWNWSENIQIPANTDGKKLGLTVTSFFNDGKKATATNRFLYQKDFKLTSIPGKDWNTLLQNASHSGGINDSQIKLPLQLQWTANTGSNIFMTSPIITRQKVFIATTDDNTSLNTYICAFDFNSGKQIWKFRTENSVKNTIACEDGIIIAQDASCNLYALDAESGKLLRQQYIHLNSYPYLTEGLTIDKGIVYAGIGTGLSAYDLKTGKVIWTNKDWKQREGSTTTLTVAGDVLISGTQWGGLYGNDIRTGKQLWKLSDNGLGNRGASPVYKDGKLWIISSKSFFIIEPQTGEVLQQKELSANLDVTSTPLVTEQEIIFGTADRGIMALDKSTLFIKWKAETKPSLVYTAPYSSTPQAGVETSPVLSQGIVYIGASDGYLYAIDQATGIIKDKLNLGAPIFSTVAVSGNKMIVCDFAGNVYCITTPFSLNISPENDL</sequence>
<dbReference type="EMBL" id="CP103141">
    <property type="protein sequence ID" value="UVQ75623.1"/>
    <property type="molecule type" value="Genomic_DNA"/>
</dbReference>
<feature type="domain" description="Pyrrolo-quinoline quinone repeat" evidence="3">
    <location>
        <begin position="513"/>
        <end position="652"/>
    </location>
</feature>
<dbReference type="Pfam" id="PF00149">
    <property type="entry name" value="Metallophos"/>
    <property type="match status" value="1"/>
</dbReference>
<organism evidence="5 7">
    <name type="scientific">Bacteroides faecis</name>
    <dbReference type="NCBI Taxonomy" id="674529"/>
    <lineage>
        <taxon>Bacteria</taxon>
        <taxon>Pseudomonadati</taxon>
        <taxon>Bacteroidota</taxon>
        <taxon>Bacteroidia</taxon>
        <taxon>Bacteroidales</taxon>
        <taxon>Bacteroidaceae</taxon>
        <taxon>Bacteroides</taxon>
    </lineage>
</organism>
<evidence type="ECO:0000259" key="3">
    <source>
        <dbReference type="Pfam" id="PF13360"/>
    </source>
</evidence>
<dbReference type="Gene3D" id="2.130.10.10">
    <property type="entry name" value="YVTN repeat-like/Quinoprotein amine dehydrogenase"/>
    <property type="match status" value="2"/>
</dbReference>
<dbReference type="EMBL" id="CZAE01000006">
    <property type="protein sequence ID" value="CUO99887.1"/>
    <property type="molecule type" value="Genomic_DNA"/>
</dbReference>
<dbReference type="GO" id="GO:0004674">
    <property type="term" value="F:protein serine/threonine kinase activity"/>
    <property type="evidence" value="ECO:0007669"/>
    <property type="project" value="UniProtKB-EC"/>
</dbReference>
<dbReference type="Pfam" id="PF13360">
    <property type="entry name" value="PQQ_2"/>
    <property type="match status" value="2"/>
</dbReference>
<evidence type="ECO:0000313" key="5">
    <source>
        <dbReference type="EMBL" id="CUO99887.1"/>
    </source>
</evidence>
<evidence type="ECO:0000259" key="4">
    <source>
        <dbReference type="Pfam" id="PF16371"/>
    </source>
</evidence>